<proteinExistence type="predicted"/>
<feature type="non-terminal residue" evidence="2">
    <location>
        <position position="1"/>
    </location>
</feature>
<name>A0A699TZY6_TANCI</name>
<comment type="caution">
    <text evidence="2">The sequence shown here is derived from an EMBL/GenBank/DDBJ whole genome shotgun (WGS) entry which is preliminary data.</text>
</comment>
<feature type="domain" description="Retroviral polymerase SH3-like" evidence="1">
    <location>
        <begin position="32"/>
        <end position="85"/>
    </location>
</feature>
<accession>A0A699TZY6</accession>
<organism evidence="2">
    <name type="scientific">Tanacetum cinerariifolium</name>
    <name type="common">Dalmatian daisy</name>
    <name type="synonym">Chrysanthemum cinerariifolium</name>
    <dbReference type="NCBI Taxonomy" id="118510"/>
    <lineage>
        <taxon>Eukaryota</taxon>
        <taxon>Viridiplantae</taxon>
        <taxon>Streptophyta</taxon>
        <taxon>Embryophyta</taxon>
        <taxon>Tracheophyta</taxon>
        <taxon>Spermatophyta</taxon>
        <taxon>Magnoliopsida</taxon>
        <taxon>eudicotyledons</taxon>
        <taxon>Gunneridae</taxon>
        <taxon>Pentapetalae</taxon>
        <taxon>asterids</taxon>
        <taxon>campanulids</taxon>
        <taxon>Asterales</taxon>
        <taxon>Asteraceae</taxon>
        <taxon>Asteroideae</taxon>
        <taxon>Anthemideae</taxon>
        <taxon>Anthemidinae</taxon>
        <taxon>Tanacetum</taxon>
    </lineage>
</organism>
<dbReference type="Pfam" id="PF25597">
    <property type="entry name" value="SH3_retrovirus"/>
    <property type="match status" value="1"/>
</dbReference>
<dbReference type="AlphaFoldDB" id="A0A699TZY6"/>
<dbReference type="EMBL" id="BKCJ011280409">
    <property type="protein sequence ID" value="GFD14579.1"/>
    <property type="molecule type" value="Genomic_DNA"/>
</dbReference>
<dbReference type="InterPro" id="IPR057670">
    <property type="entry name" value="SH3_retrovirus"/>
</dbReference>
<gene>
    <name evidence="2" type="ORF">Tci_886548</name>
</gene>
<evidence type="ECO:0000313" key="2">
    <source>
        <dbReference type="EMBL" id="GFD14579.1"/>
    </source>
</evidence>
<protein>
    <submittedName>
        <fullName evidence="2">Retrovirus-related Pol polyprotein from transposon TNT 1-94</fullName>
    </submittedName>
</protein>
<reference evidence="2" key="1">
    <citation type="journal article" date="2019" name="Sci. Rep.">
        <title>Draft genome of Tanacetum cinerariifolium, the natural source of mosquito coil.</title>
        <authorList>
            <person name="Yamashiro T."/>
            <person name="Shiraishi A."/>
            <person name="Satake H."/>
            <person name="Nakayama K."/>
        </authorList>
    </citation>
    <scope>NUCLEOTIDE SEQUENCE</scope>
</reference>
<evidence type="ECO:0000259" key="1">
    <source>
        <dbReference type="Pfam" id="PF25597"/>
    </source>
</evidence>
<sequence length="172" mass="19524">SLIHTLYGKTYYELLKGRKPGLKYFRVFGSLYYPTNDYDDVGKLKAKADIGIFVGYAPTKKAYRVYNSRTRKIQETIHVTFDELTGVMTSEQSSSELEFNALQSGRSRSELVKDSIHPSVVPTKKQVNDLFQWYDEDEDIPPAVPVPHVTPPNWAAAEYWVRGIPPAVPVPL</sequence>